<protein>
    <submittedName>
        <fullName evidence="1">Uncharacterized protein</fullName>
    </submittedName>
</protein>
<proteinExistence type="predicted"/>
<name>A0A0E9R544_ANGAN</name>
<dbReference type="AlphaFoldDB" id="A0A0E9R544"/>
<reference evidence="1" key="2">
    <citation type="journal article" date="2015" name="Fish Shellfish Immunol.">
        <title>Early steps in the European eel (Anguilla anguilla)-Vibrio vulnificus interaction in the gills: Role of the RtxA13 toxin.</title>
        <authorList>
            <person name="Callol A."/>
            <person name="Pajuelo D."/>
            <person name="Ebbesson L."/>
            <person name="Teles M."/>
            <person name="MacKenzie S."/>
            <person name="Amaro C."/>
        </authorList>
    </citation>
    <scope>NUCLEOTIDE SEQUENCE</scope>
</reference>
<reference evidence="1" key="1">
    <citation type="submission" date="2014-11" db="EMBL/GenBank/DDBJ databases">
        <authorList>
            <person name="Amaro Gonzalez C."/>
        </authorList>
    </citation>
    <scope>NUCLEOTIDE SEQUENCE</scope>
</reference>
<sequence>MHSRLRMTNLSRLVFIGKYFELNPTKKTEHTKSALYDHCIQQTTLQGEQNMYCETGYAEH</sequence>
<accession>A0A0E9R544</accession>
<dbReference type="EMBL" id="GBXM01085109">
    <property type="protein sequence ID" value="JAH23468.1"/>
    <property type="molecule type" value="Transcribed_RNA"/>
</dbReference>
<organism evidence="1">
    <name type="scientific">Anguilla anguilla</name>
    <name type="common">European freshwater eel</name>
    <name type="synonym">Muraena anguilla</name>
    <dbReference type="NCBI Taxonomy" id="7936"/>
    <lineage>
        <taxon>Eukaryota</taxon>
        <taxon>Metazoa</taxon>
        <taxon>Chordata</taxon>
        <taxon>Craniata</taxon>
        <taxon>Vertebrata</taxon>
        <taxon>Euteleostomi</taxon>
        <taxon>Actinopterygii</taxon>
        <taxon>Neopterygii</taxon>
        <taxon>Teleostei</taxon>
        <taxon>Anguilliformes</taxon>
        <taxon>Anguillidae</taxon>
        <taxon>Anguilla</taxon>
    </lineage>
</organism>
<evidence type="ECO:0000313" key="1">
    <source>
        <dbReference type="EMBL" id="JAH23468.1"/>
    </source>
</evidence>